<name>A0A963YZT1_9PROT</name>
<dbReference type="PANTHER" id="PTHR47485:SF1">
    <property type="entry name" value="THYLAKOID LUMENAL 17.4 KDA PROTEIN, CHLOROPLASTIC"/>
    <property type="match status" value="1"/>
</dbReference>
<dbReference type="Proteomes" id="UP000721844">
    <property type="component" value="Unassembled WGS sequence"/>
</dbReference>
<dbReference type="PANTHER" id="PTHR47485">
    <property type="entry name" value="THYLAKOID LUMENAL 17.4 KDA PROTEIN, CHLOROPLASTIC"/>
    <property type="match status" value="1"/>
</dbReference>
<keyword evidence="3" id="KW-1185">Reference proteome</keyword>
<organism evidence="2 3">
    <name type="scientific">Acidisoma cellulosilyticum</name>
    <dbReference type="NCBI Taxonomy" id="2802395"/>
    <lineage>
        <taxon>Bacteria</taxon>
        <taxon>Pseudomonadati</taxon>
        <taxon>Pseudomonadota</taxon>
        <taxon>Alphaproteobacteria</taxon>
        <taxon>Acetobacterales</taxon>
        <taxon>Acidocellaceae</taxon>
        <taxon>Acidisoma</taxon>
    </lineage>
</organism>
<gene>
    <name evidence="2" type="ORF">ACELLULO517_07545</name>
</gene>
<reference evidence="2 3" key="1">
    <citation type="journal article" date="2021" name="Microorganisms">
        <title>Acidisoma silvae sp. nov. and Acidisomacellulosilytica sp. nov., Two Acidophilic Bacteria Isolated from Decaying Wood, Hydrolyzing Cellulose and Producing Poly-3-hydroxybutyrate.</title>
        <authorList>
            <person name="Mieszkin S."/>
            <person name="Pouder E."/>
            <person name="Uroz S."/>
            <person name="Simon-Colin C."/>
            <person name="Alain K."/>
        </authorList>
    </citation>
    <scope>NUCLEOTIDE SEQUENCE [LARGE SCALE GENOMIC DNA]</scope>
    <source>
        <strain evidence="2 3">HW T5.17</strain>
    </source>
</reference>
<evidence type="ECO:0000313" key="2">
    <source>
        <dbReference type="EMBL" id="MCB8880084.1"/>
    </source>
</evidence>
<dbReference type="EMBL" id="JAESVA010000002">
    <property type="protein sequence ID" value="MCB8880084.1"/>
    <property type="molecule type" value="Genomic_DNA"/>
</dbReference>
<dbReference type="Pfam" id="PF00805">
    <property type="entry name" value="Pentapeptide"/>
    <property type="match status" value="2"/>
</dbReference>
<proteinExistence type="predicted"/>
<evidence type="ECO:0000256" key="1">
    <source>
        <dbReference type="ARBA" id="ARBA00022737"/>
    </source>
</evidence>
<accession>A0A963YZT1</accession>
<dbReference type="InterPro" id="IPR001646">
    <property type="entry name" value="5peptide_repeat"/>
</dbReference>
<sequence>MTEVTKFQILNRFSGSIIFECEISAEVAILGIGARLGFAVKKAIEVSANLSRANLSRADLSRADLSDANLSRADLSRANLSDANLSRADLSRADLSRADLRSANLSRADLSDANLSDANLSRADLSDANLSRANLSRADLSRANLSRADLSDANLSDANLSRADLRSADLRSADLRSAKNDVFDILLRAIPEVPALLDALRAGKIDGSVYEGDCACLCGTIANVRGINYRALGFADSYRPAERWFLGIKKGDTPENSSVAKITEGWIVEFQQLIAAGTVPASA</sequence>
<keyword evidence="1" id="KW-0677">Repeat</keyword>
<dbReference type="AlphaFoldDB" id="A0A963YZT1"/>
<evidence type="ECO:0000313" key="3">
    <source>
        <dbReference type="Proteomes" id="UP000721844"/>
    </source>
</evidence>
<dbReference type="Gene3D" id="2.160.20.80">
    <property type="entry name" value="E3 ubiquitin-protein ligase SopA"/>
    <property type="match status" value="1"/>
</dbReference>
<dbReference type="SUPFAM" id="SSF141571">
    <property type="entry name" value="Pentapeptide repeat-like"/>
    <property type="match status" value="1"/>
</dbReference>
<comment type="caution">
    <text evidence="2">The sequence shown here is derived from an EMBL/GenBank/DDBJ whole genome shotgun (WGS) entry which is preliminary data.</text>
</comment>
<protein>
    <submittedName>
        <fullName evidence="2">Pentapeptide repeat-containing protein</fullName>
    </submittedName>
</protein>